<dbReference type="AlphaFoldDB" id="A0A135LNV1"/>
<dbReference type="InterPro" id="IPR054505">
    <property type="entry name" value="Myb_DNA-bind_8"/>
</dbReference>
<protein>
    <recommendedName>
        <fullName evidence="2">Myb-like DNA-binding domain-containing protein</fullName>
    </recommendedName>
</protein>
<evidence type="ECO:0000313" key="4">
    <source>
        <dbReference type="Proteomes" id="UP000070168"/>
    </source>
</evidence>
<accession>A0A135LNV1</accession>
<dbReference type="OMA" id="WSRLNIK"/>
<dbReference type="GeneID" id="63707418"/>
<keyword evidence="4" id="KW-1185">Reference proteome</keyword>
<dbReference type="RefSeq" id="XP_040649174.1">
    <property type="nucleotide sequence ID" value="XM_040792118.1"/>
</dbReference>
<dbReference type="OrthoDB" id="4369078at2759"/>
<feature type="region of interest" description="Disordered" evidence="1">
    <location>
        <begin position="96"/>
        <end position="118"/>
    </location>
</feature>
<gene>
    <name evidence="3" type="ORF">PGRI_044050</name>
</gene>
<dbReference type="STRING" id="5078.A0A135LNV1"/>
<comment type="caution">
    <text evidence="3">The sequence shown here is derived from an EMBL/GenBank/DDBJ whole genome shotgun (WGS) entry which is preliminary data.</text>
</comment>
<evidence type="ECO:0000256" key="1">
    <source>
        <dbReference type="SAM" id="MobiDB-lite"/>
    </source>
</evidence>
<proteinExistence type="predicted"/>
<name>A0A135LNV1_PENPA</name>
<organism evidence="3 4">
    <name type="scientific">Penicillium patulum</name>
    <name type="common">Penicillium griseofulvum</name>
    <dbReference type="NCBI Taxonomy" id="5078"/>
    <lineage>
        <taxon>Eukaryota</taxon>
        <taxon>Fungi</taxon>
        <taxon>Dikarya</taxon>
        <taxon>Ascomycota</taxon>
        <taxon>Pezizomycotina</taxon>
        <taxon>Eurotiomycetes</taxon>
        <taxon>Eurotiomycetidae</taxon>
        <taxon>Eurotiales</taxon>
        <taxon>Aspergillaceae</taxon>
        <taxon>Penicillium</taxon>
    </lineage>
</organism>
<feature type="domain" description="Myb-like DNA-binding" evidence="2">
    <location>
        <begin position="40"/>
        <end position="86"/>
    </location>
</feature>
<reference evidence="3 4" key="1">
    <citation type="journal article" date="2016" name="BMC Genomics">
        <title>Genome sequencing and secondary metabolism of the postharvest pathogen Penicillium griseofulvum.</title>
        <authorList>
            <person name="Banani H."/>
            <person name="Marcet-Houben M."/>
            <person name="Ballester A.R."/>
            <person name="Abbruscato P."/>
            <person name="Gonzalez-Candelas L."/>
            <person name="Gabaldon T."/>
            <person name="Spadaro D."/>
        </authorList>
    </citation>
    <scope>NUCLEOTIDE SEQUENCE [LARGE SCALE GENOMIC DNA]</scope>
    <source>
        <strain evidence="3 4">PG3</strain>
    </source>
</reference>
<dbReference type="Pfam" id="PF22980">
    <property type="entry name" value="Myb_DNA-bind_8"/>
    <property type="match status" value="1"/>
</dbReference>
<dbReference type="Proteomes" id="UP000070168">
    <property type="component" value="Unassembled WGS sequence"/>
</dbReference>
<dbReference type="EMBL" id="LHQR01000045">
    <property type="protein sequence ID" value="KXG50638.1"/>
    <property type="molecule type" value="Genomic_DNA"/>
</dbReference>
<evidence type="ECO:0000259" key="2">
    <source>
        <dbReference type="Pfam" id="PF22980"/>
    </source>
</evidence>
<sequence>MATNEQSTPKAKVTKSTTGRVVKRIPVKTSSAKTTPGYVPDKDLVFLWKCIKMSTGVKIDWAAVADDAGKSVNTIQKQYSRLNIKLEKYVATMRPGVASETEDDTNDKAVQAFNPESD</sequence>
<evidence type="ECO:0000313" key="3">
    <source>
        <dbReference type="EMBL" id="KXG50638.1"/>
    </source>
</evidence>